<evidence type="ECO:0000256" key="2">
    <source>
        <dbReference type="ARBA" id="ARBA00023015"/>
    </source>
</evidence>
<organism evidence="6 7">
    <name type="scientific">Rhynchospora pubera</name>
    <dbReference type="NCBI Taxonomy" id="906938"/>
    <lineage>
        <taxon>Eukaryota</taxon>
        <taxon>Viridiplantae</taxon>
        <taxon>Streptophyta</taxon>
        <taxon>Embryophyta</taxon>
        <taxon>Tracheophyta</taxon>
        <taxon>Spermatophyta</taxon>
        <taxon>Magnoliopsida</taxon>
        <taxon>Liliopsida</taxon>
        <taxon>Poales</taxon>
        <taxon>Cyperaceae</taxon>
        <taxon>Cyperoideae</taxon>
        <taxon>Rhynchosporeae</taxon>
        <taxon>Rhynchospora</taxon>
    </lineage>
</organism>
<sequence length="291" mass="32115">MERDFLPGYNVPNLQWEYTSNFTPPLIPQNSASLLLPIYGNQYGYNNATMDGSIPFTGFQPFDLYPNVQCYNLPPSPLYNIPTAVNNSTHAVNMNPGPVNPVWDVPVSNQTNVNGVVDGTDSEMHEDSEEIDALLYSDSDEYIIEEEASTGQSPVNYITGEEVASTTIHPKKRRLGMDLDVSLIDTATSAKYCYYSNNNRLECSDAESSCVGGGEERETLEGEGDGIENEEMSERSDCIDMNLKRKRIQETVGLLRRIIPGGKGKDAAAILDEAISYLKSLKLKAKSLGNF</sequence>
<comment type="similarity">
    <text evidence="1">Belongs to the bHLH protein family.</text>
</comment>
<evidence type="ECO:0000256" key="4">
    <source>
        <dbReference type="SAM" id="MobiDB-lite"/>
    </source>
</evidence>
<name>A0AAV8C5K7_9POAL</name>
<dbReference type="SUPFAM" id="SSF47459">
    <property type="entry name" value="HLH, helix-loop-helix DNA-binding domain"/>
    <property type="match status" value="1"/>
</dbReference>
<dbReference type="InterPro" id="IPR037546">
    <property type="entry name" value="SAC51-like"/>
</dbReference>
<reference evidence="6" key="1">
    <citation type="submission" date="2022-08" db="EMBL/GenBank/DDBJ databases">
        <authorList>
            <person name="Marques A."/>
        </authorList>
    </citation>
    <scope>NUCLEOTIDE SEQUENCE</scope>
    <source>
        <strain evidence="6">RhyPub2mFocal</strain>
        <tissue evidence="6">Leaves</tissue>
    </source>
</reference>
<dbReference type="EMBL" id="JAMFTS010000005">
    <property type="protein sequence ID" value="KAJ4750480.1"/>
    <property type="molecule type" value="Genomic_DNA"/>
</dbReference>
<dbReference type="PANTHER" id="PTHR36066:SF2">
    <property type="entry name" value="TRANSCRIPTION FACTOR BHLH145"/>
    <property type="match status" value="1"/>
</dbReference>
<accession>A0AAV8C5K7</accession>
<evidence type="ECO:0000313" key="6">
    <source>
        <dbReference type="EMBL" id="KAJ4750480.1"/>
    </source>
</evidence>
<dbReference type="GO" id="GO:0046983">
    <property type="term" value="F:protein dimerization activity"/>
    <property type="evidence" value="ECO:0007669"/>
    <property type="project" value="InterPro"/>
</dbReference>
<evidence type="ECO:0000259" key="5">
    <source>
        <dbReference type="PROSITE" id="PS50888"/>
    </source>
</evidence>
<dbReference type="Pfam" id="PF23173">
    <property type="entry name" value="bHLH_SAC51"/>
    <property type="match status" value="1"/>
</dbReference>
<evidence type="ECO:0000256" key="3">
    <source>
        <dbReference type="ARBA" id="ARBA00023163"/>
    </source>
</evidence>
<evidence type="ECO:0000313" key="7">
    <source>
        <dbReference type="Proteomes" id="UP001140206"/>
    </source>
</evidence>
<dbReference type="Proteomes" id="UP001140206">
    <property type="component" value="Chromosome 5"/>
</dbReference>
<gene>
    <name evidence="6" type="ORF">LUZ62_084885</name>
</gene>
<evidence type="ECO:0000256" key="1">
    <source>
        <dbReference type="ARBA" id="ARBA00005510"/>
    </source>
</evidence>
<protein>
    <submittedName>
        <fullName evidence="6">Transcription factor SAC51</fullName>
    </submittedName>
</protein>
<dbReference type="CDD" id="cd18917">
    <property type="entry name" value="bHLH_AtSAC51_like"/>
    <property type="match status" value="1"/>
</dbReference>
<proteinExistence type="inferred from homology"/>
<feature type="domain" description="BHLH" evidence="5">
    <location>
        <begin position="232"/>
        <end position="281"/>
    </location>
</feature>
<keyword evidence="7" id="KW-1185">Reference proteome</keyword>
<feature type="region of interest" description="Disordered" evidence="4">
    <location>
        <begin position="212"/>
        <end position="232"/>
    </location>
</feature>
<comment type="caution">
    <text evidence="6">The sequence shown here is derived from an EMBL/GenBank/DDBJ whole genome shotgun (WGS) entry which is preliminary data.</text>
</comment>
<keyword evidence="2" id="KW-0805">Transcription regulation</keyword>
<keyword evidence="3" id="KW-0804">Transcription</keyword>
<dbReference type="AlphaFoldDB" id="A0AAV8C5K7"/>
<dbReference type="PROSITE" id="PS50888">
    <property type="entry name" value="BHLH"/>
    <property type="match status" value="1"/>
</dbReference>
<dbReference type="InterPro" id="IPR011598">
    <property type="entry name" value="bHLH_dom"/>
</dbReference>
<dbReference type="InterPro" id="IPR036638">
    <property type="entry name" value="HLH_DNA-bd_sf"/>
</dbReference>
<feature type="compositionally biased region" description="Acidic residues" evidence="4">
    <location>
        <begin position="221"/>
        <end position="231"/>
    </location>
</feature>
<dbReference type="PANTHER" id="PTHR36066">
    <property type="entry name" value="TRANSCRIPTION FACTOR BHLH145"/>
    <property type="match status" value="1"/>
</dbReference>